<geneLocation type="plasmid" evidence="1">
    <name>pTi_CFBP5481</name>
</geneLocation>
<proteinExistence type="predicted"/>
<reference evidence="1" key="1">
    <citation type="submission" date="2016-10" db="EMBL/GenBank/DDBJ databases">
        <title>Agrobacterium Ti plasmids: Classification based on T-DNA and Vir regions organization.</title>
        <authorList>
            <person name="Nabi N."/>
            <person name="Vial L."/>
            <person name="Ben Hafsa A."/>
            <person name="Chapulliot D."/>
            <person name="Berard A."/>
            <person name="Chauveau A."/>
            <person name="Le Paslier M.-C."/>
            <person name="Harzallah Skhiri F."/>
            <person name="Brunel D."/>
            <person name="Nesme X."/>
            <person name="Chaouachi M."/>
        </authorList>
    </citation>
    <scope>NUCLEOTIDE SEQUENCE</scope>
    <source>
        <strain evidence="1">CFBP5481</strain>
        <plasmid evidence="1">pTi_CFBP5481</plasmid>
    </source>
</reference>
<keyword evidence="1" id="KW-0614">Plasmid</keyword>
<protein>
    <submittedName>
        <fullName evidence="1">RidA/YER057c/UK114 family protein</fullName>
    </submittedName>
</protein>
<sequence>MRWVLWPTAAEGKYAHHQVRHPRSITTFATQLEPVMFNTRRPFESAPQGNLMVTKHLNADSAAARVGDESVQQFSREYARMFEAPPKRDGMCKASGAAYRKCEQHVHRHKFPKFRSPEALKSTVSLPWQTLDLMC</sequence>
<dbReference type="EMBL" id="KY000074">
    <property type="protein sequence ID" value="ASK49583.1"/>
    <property type="molecule type" value="Genomic_DNA"/>
</dbReference>
<organism evidence="1">
    <name type="scientific">Agrobacterium larrymoorei</name>
    <dbReference type="NCBI Taxonomy" id="160699"/>
    <lineage>
        <taxon>Bacteria</taxon>
        <taxon>Pseudomonadati</taxon>
        <taxon>Pseudomonadota</taxon>
        <taxon>Alphaproteobacteria</taxon>
        <taxon>Hyphomicrobiales</taxon>
        <taxon>Rhizobiaceae</taxon>
        <taxon>Rhizobium/Agrobacterium group</taxon>
        <taxon>Agrobacterium</taxon>
    </lineage>
</organism>
<evidence type="ECO:0000313" key="1">
    <source>
        <dbReference type="EMBL" id="ASK49583.1"/>
    </source>
</evidence>
<accession>A0A2Z2Q3X7</accession>
<name>A0A2Z2Q3X7_9HYPH</name>
<dbReference type="AlphaFoldDB" id="A0A2Z2Q3X7"/>